<evidence type="ECO:0000313" key="1">
    <source>
        <dbReference type="EMBL" id="BAY98428.1"/>
    </source>
</evidence>
<evidence type="ECO:0000313" key="2">
    <source>
        <dbReference type="Proteomes" id="UP000218785"/>
    </source>
</evidence>
<sequence length="68" mass="7878">MSEIPTGGEMLWKLEGDERVLYLRHNSSEEWRPYEDFPEYVLPDPQGFSKGITTFLALIKKGWTATKS</sequence>
<name>A0A1Z4MY95_9CYAN</name>
<protein>
    <submittedName>
        <fullName evidence="1">Uncharacterized protein</fullName>
    </submittedName>
</protein>
<reference evidence="1 2" key="1">
    <citation type="submission" date="2017-06" db="EMBL/GenBank/DDBJ databases">
        <title>Genome sequencing of cyanobaciteial culture collection at National Institute for Environmental Studies (NIES).</title>
        <authorList>
            <person name="Hirose Y."/>
            <person name="Shimura Y."/>
            <person name="Fujisawa T."/>
            <person name="Nakamura Y."/>
            <person name="Kawachi M."/>
        </authorList>
    </citation>
    <scope>NUCLEOTIDE SEQUENCE [LARGE SCALE GENOMIC DNA]</scope>
    <source>
        <strain evidence="1 2">NIES-37</strain>
    </source>
</reference>
<keyword evidence="2" id="KW-1185">Reference proteome</keyword>
<gene>
    <name evidence="1" type="ORF">NIES37_23780</name>
</gene>
<proteinExistence type="predicted"/>
<dbReference type="KEGG" id="ttq:NIES37_23780"/>
<dbReference type="RefSeq" id="WP_096575816.1">
    <property type="nucleotide sequence ID" value="NZ_CAWNJS010000001.1"/>
</dbReference>
<organism evidence="1 2">
    <name type="scientific">Tolypothrix tenuis PCC 7101</name>
    <dbReference type="NCBI Taxonomy" id="231146"/>
    <lineage>
        <taxon>Bacteria</taxon>
        <taxon>Bacillati</taxon>
        <taxon>Cyanobacteriota</taxon>
        <taxon>Cyanophyceae</taxon>
        <taxon>Nostocales</taxon>
        <taxon>Tolypothrichaceae</taxon>
        <taxon>Tolypothrix</taxon>
    </lineage>
</organism>
<dbReference type="AlphaFoldDB" id="A0A1Z4MY95"/>
<dbReference type="EMBL" id="AP018248">
    <property type="protein sequence ID" value="BAY98428.1"/>
    <property type="molecule type" value="Genomic_DNA"/>
</dbReference>
<dbReference type="Proteomes" id="UP000218785">
    <property type="component" value="Chromosome"/>
</dbReference>
<accession>A0A1Z4MY95</accession>